<dbReference type="AlphaFoldDB" id="A0A9X8ZXS2"/>
<gene>
    <name evidence="1" type="ORF">FC695_45185</name>
</gene>
<sequence>ENVVHQFLQQLADSGHFDLGLIDTRTRNFSNYRESAALYVAEKTGIEKTIKQVTNAYKSREAAFKEEQEASSETVNPAEFIKKFKPIVIVIADVNDILSNLED</sequence>
<name>A0A9X8ZXS2_BACCE</name>
<evidence type="ECO:0000313" key="1">
    <source>
        <dbReference type="EMBL" id="TKI79070.1"/>
    </source>
</evidence>
<proteinExistence type="predicted"/>
<evidence type="ECO:0000313" key="2">
    <source>
        <dbReference type="Proteomes" id="UP000308444"/>
    </source>
</evidence>
<dbReference type="Proteomes" id="UP000308444">
    <property type="component" value="Unassembled WGS sequence"/>
</dbReference>
<feature type="non-terminal residue" evidence="1">
    <location>
        <position position="103"/>
    </location>
</feature>
<feature type="non-terminal residue" evidence="1">
    <location>
        <position position="1"/>
    </location>
</feature>
<reference evidence="1 2" key="1">
    <citation type="journal article" date="2019" name="Environ. Microbiol.">
        <title>An active ?-lactamase is a part of an orchestrated cell wall stress resistance network of Bacillus subtilis and related rhizosphere species.</title>
        <authorList>
            <person name="Bucher T."/>
            <person name="Keren-Paz A."/>
            <person name="Hausser J."/>
            <person name="Olender T."/>
            <person name="Cytryn E."/>
            <person name="Kolodkin-Gal I."/>
        </authorList>
    </citation>
    <scope>NUCLEOTIDE SEQUENCE [LARGE SCALE GENOMIC DNA]</scope>
    <source>
        <strain evidence="1 2">I32</strain>
    </source>
</reference>
<dbReference type="EMBL" id="SZOH01005537">
    <property type="protein sequence ID" value="TKI79070.1"/>
    <property type="molecule type" value="Genomic_DNA"/>
</dbReference>
<organism evidence="1 2">
    <name type="scientific">Bacillus cereus</name>
    <dbReference type="NCBI Taxonomy" id="1396"/>
    <lineage>
        <taxon>Bacteria</taxon>
        <taxon>Bacillati</taxon>
        <taxon>Bacillota</taxon>
        <taxon>Bacilli</taxon>
        <taxon>Bacillales</taxon>
        <taxon>Bacillaceae</taxon>
        <taxon>Bacillus</taxon>
        <taxon>Bacillus cereus group</taxon>
    </lineage>
</organism>
<accession>A0A9X8ZXS2</accession>
<protein>
    <submittedName>
        <fullName evidence="1">Uncharacterized protein</fullName>
    </submittedName>
</protein>
<comment type="caution">
    <text evidence="1">The sequence shown here is derived from an EMBL/GenBank/DDBJ whole genome shotgun (WGS) entry which is preliminary data.</text>
</comment>